<gene>
    <name evidence="5" type="ORF">AQPW35_25300</name>
</gene>
<comment type="caution">
    <text evidence="5">The sequence shown here is derived from an EMBL/GenBank/DDBJ whole genome shotgun (WGS) entry which is preliminary data.</text>
</comment>
<sequence>MRLHLPRVVAAGLLATLAALAGTAATAQTLNMAKALDSPHYDSQRTTWSPTSDVTHMIQDTLVALDWDGKTAVPLLARSWTVSPDGKLYTFKLRDDVQFCSGKKFTAADVLYSFNRQKDPATRAPYAWRAGKIKDLRAPDPYTVEYELSEPYSDLLVQLTMFNNSIHNKESVDALGKDYGIKGIDGTGPWCWVSWQPRTELQLKRHDAYKWGPTPMYKNPGPVKFERLSIKIVPEDSSRLAAMMSGRFDITTHFPTQFIDQAKKSPMLNVEEAKPNFQLMYFGFKADRPLVKDKRVREAMSIGINRAELVKGVMLGQAAPAYTYIHPDALDFNPATKGIIKEDVARANRLLDEAGWAKKGPDGIRMNAQGERLAPVVFIPQVTYFPRMTEAIQGYMRKIGVDWKITALESTIMPAKLSGQDFDLWTVTVPYLSAGELMIFYFDSEQIPVPNRMNWKDAATDAAIRKGKTALNAADRSAGFMAVQDIVMKEHLWIPVMAPSMYQTSTKKVKGARAHMLFQYTFYKGLDTSF</sequence>
<dbReference type="PIRSF" id="PIRSF002741">
    <property type="entry name" value="MppA"/>
    <property type="match status" value="1"/>
</dbReference>
<dbReference type="Proteomes" id="UP000301751">
    <property type="component" value="Unassembled WGS sequence"/>
</dbReference>
<keyword evidence="2 3" id="KW-0732">Signal</keyword>
<accession>A0A480AP85</accession>
<dbReference type="PANTHER" id="PTHR30290">
    <property type="entry name" value="PERIPLASMIC BINDING COMPONENT OF ABC TRANSPORTER"/>
    <property type="match status" value="1"/>
</dbReference>
<reference evidence="6" key="1">
    <citation type="submission" date="2019-03" db="EMBL/GenBank/DDBJ databases">
        <title>Aquabacterium pictum sp.nov., the first bacteriochlorophyll a-containing freshwater bacterium in the genus Aquabacterium of the class Betaproteobacteria.</title>
        <authorList>
            <person name="Hirose S."/>
            <person name="Tank M."/>
            <person name="Hara E."/>
            <person name="Tamaki H."/>
            <person name="Takaichi S."/>
            <person name="Haruta S."/>
            <person name="Hanada S."/>
        </authorList>
    </citation>
    <scope>NUCLEOTIDE SEQUENCE [LARGE SCALE GENOMIC DNA]</scope>
    <source>
        <strain evidence="6">W35</strain>
    </source>
</reference>
<protein>
    <submittedName>
        <fullName evidence="5">Peptide ABC transporter substrate-binding protein</fullName>
    </submittedName>
</protein>
<dbReference type="RefSeq" id="WP_162520783.1">
    <property type="nucleotide sequence ID" value="NZ_BJCL01000005.1"/>
</dbReference>
<comment type="similarity">
    <text evidence="1">Belongs to the bacterial solute-binding protein 5 family.</text>
</comment>
<evidence type="ECO:0000256" key="2">
    <source>
        <dbReference type="ARBA" id="ARBA00022729"/>
    </source>
</evidence>
<dbReference type="SUPFAM" id="SSF53850">
    <property type="entry name" value="Periplasmic binding protein-like II"/>
    <property type="match status" value="1"/>
</dbReference>
<proteinExistence type="inferred from homology"/>
<dbReference type="EMBL" id="BJCL01000005">
    <property type="protein sequence ID" value="GCL63449.1"/>
    <property type="molecule type" value="Genomic_DNA"/>
</dbReference>
<dbReference type="GO" id="GO:0030288">
    <property type="term" value="C:outer membrane-bounded periplasmic space"/>
    <property type="evidence" value="ECO:0007669"/>
    <property type="project" value="UniProtKB-ARBA"/>
</dbReference>
<dbReference type="GO" id="GO:0015833">
    <property type="term" value="P:peptide transport"/>
    <property type="evidence" value="ECO:0007669"/>
    <property type="project" value="TreeGrafter"/>
</dbReference>
<dbReference type="Gene3D" id="3.10.105.10">
    <property type="entry name" value="Dipeptide-binding Protein, Domain 3"/>
    <property type="match status" value="1"/>
</dbReference>
<feature type="signal peptide" evidence="3">
    <location>
        <begin position="1"/>
        <end position="21"/>
    </location>
</feature>
<feature type="domain" description="Solute-binding protein family 5" evidence="4">
    <location>
        <begin position="72"/>
        <end position="426"/>
    </location>
</feature>
<evidence type="ECO:0000313" key="5">
    <source>
        <dbReference type="EMBL" id="GCL63449.1"/>
    </source>
</evidence>
<dbReference type="GO" id="GO:1904680">
    <property type="term" value="F:peptide transmembrane transporter activity"/>
    <property type="evidence" value="ECO:0007669"/>
    <property type="project" value="TreeGrafter"/>
</dbReference>
<name>A0A480AP85_9BURK</name>
<keyword evidence="6" id="KW-1185">Reference proteome</keyword>
<dbReference type="PANTHER" id="PTHR30290:SF38">
    <property type="entry name" value="D,D-DIPEPTIDE-BINDING PERIPLASMIC PROTEIN DDPA-RELATED"/>
    <property type="match status" value="1"/>
</dbReference>
<dbReference type="Gene3D" id="3.40.190.10">
    <property type="entry name" value="Periplasmic binding protein-like II"/>
    <property type="match status" value="1"/>
</dbReference>
<dbReference type="GO" id="GO:0043190">
    <property type="term" value="C:ATP-binding cassette (ABC) transporter complex"/>
    <property type="evidence" value="ECO:0007669"/>
    <property type="project" value="InterPro"/>
</dbReference>
<evidence type="ECO:0000259" key="4">
    <source>
        <dbReference type="Pfam" id="PF00496"/>
    </source>
</evidence>
<evidence type="ECO:0000256" key="1">
    <source>
        <dbReference type="ARBA" id="ARBA00005695"/>
    </source>
</evidence>
<dbReference type="AlphaFoldDB" id="A0A480AP85"/>
<evidence type="ECO:0000256" key="3">
    <source>
        <dbReference type="SAM" id="SignalP"/>
    </source>
</evidence>
<feature type="chain" id="PRO_5019753159" evidence="3">
    <location>
        <begin position="22"/>
        <end position="530"/>
    </location>
</feature>
<dbReference type="Pfam" id="PF00496">
    <property type="entry name" value="SBP_bac_5"/>
    <property type="match status" value="1"/>
</dbReference>
<dbReference type="InterPro" id="IPR030678">
    <property type="entry name" value="Peptide/Ni-bd"/>
</dbReference>
<dbReference type="InterPro" id="IPR039424">
    <property type="entry name" value="SBP_5"/>
</dbReference>
<evidence type="ECO:0000313" key="6">
    <source>
        <dbReference type="Proteomes" id="UP000301751"/>
    </source>
</evidence>
<organism evidence="5 6">
    <name type="scientific">Pseudaquabacterium pictum</name>
    <dbReference type="NCBI Taxonomy" id="2315236"/>
    <lineage>
        <taxon>Bacteria</taxon>
        <taxon>Pseudomonadati</taxon>
        <taxon>Pseudomonadota</taxon>
        <taxon>Betaproteobacteria</taxon>
        <taxon>Burkholderiales</taxon>
        <taxon>Sphaerotilaceae</taxon>
        <taxon>Pseudaquabacterium</taxon>
    </lineage>
</organism>
<dbReference type="InterPro" id="IPR000914">
    <property type="entry name" value="SBP_5_dom"/>
</dbReference>